<evidence type="ECO:0000313" key="3">
    <source>
        <dbReference type="EMBL" id="MET9848855.1"/>
    </source>
</evidence>
<evidence type="ECO:0000313" key="4">
    <source>
        <dbReference type="Proteomes" id="UP001550210"/>
    </source>
</evidence>
<evidence type="ECO:0008006" key="5">
    <source>
        <dbReference type="Google" id="ProtNLM"/>
    </source>
</evidence>
<keyword evidence="2" id="KW-1133">Transmembrane helix</keyword>
<gene>
    <name evidence="3" type="ORF">ABZZ21_30810</name>
</gene>
<organism evidence="3 4">
    <name type="scientific">Streptomyces ossamyceticus</name>
    <dbReference type="NCBI Taxonomy" id="249581"/>
    <lineage>
        <taxon>Bacteria</taxon>
        <taxon>Bacillati</taxon>
        <taxon>Actinomycetota</taxon>
        <taxon>Actinomycetes</taxon>
        <taxon>Kitasatosporales</taxon>
        <taxon>Streptomycetaceae</taxon>
        <taxon>Streptomyces</taxon>
    </lineage>
</organism>
<feature type="transmembrane region" description="Helical" evidence="2">
    <location>
        <begin position="6"/>
        <end position="30"/>
    </location>
</feature>
<dbReference type="EMBL" id="JBEXPZ010000045">
    <property type="protein sequence ID" value="MET9848855.1"/>
    <property type="molecule type" value="Genomic_DNA"/>
</dbReference>
<protein>
    <recommendedName>
        <fullName evidence="5">Secreted protein</fullName>
    </recommendedName>
</protein>
<proteinExistence type="predicted"/>
<reference evidence="3 4" key="1">
    <citation type="submission" date="2024-06" db="EMBL/GenBank/DDBJ databases">
        <title>The Natural Products Discovery Center: Release of the First 8490 Sequenced Strains for Exploring Actinobacteria Biosynthetic Diversity.</title>
        <authorList>
            <person name="Kalkreuter E."/>
            <person name="Kautsar S.A."/>
            <person name="Yang D."/>
            <person name="Bader C.D."/>
            <person name="Teijaro C.N."/>
            <person name="Fluegel L."/>
            <person name="Davis C.M."/>
            <person name="Simpson J.R."/>
            <person name="Lauterbach L."/>
            <person name="Steele A.D."/>
            <person name="Gui C."/>
            <person name="Meng S."/>
            <person name="Li G."/>
            <person name="Viehrig K."/>
            <person name="Ye F."/>
            <person name="Su P."/>
            <person name="Kiefer A.F."/>
            <person name="Nichols A."/>
            <person name="Cepeda A.J."/>
            <person name="Yan W."/>
            <person name="Fan B."/>
            <person name="Jiang Y."/>
            <person name="Adhikari A."/>
            <person name="Zheng C.-J."/>
            <person name="Schuster L."/>
            <person name="Cowan T.M."/>
            <person name="Smanski M.J."/>
            <person name="Chevrette M.G."/>
            <person name="De Carvalho L.P.S."/>
            <person name="Shen B."/>
        </authorList>
    </citation>
    <scope>NUCLEOTIDE SEQUENCE [LARGE SCALE GENOMIC DNA]</scope>
    <source>
        <strain evidence="3 4">NPDC006434</strain>
    </source>
</reference>
<keyword evidence="2" id="KW-0472">Membrane</keyword>
<dbReference type="Proteomes" id="UP001550210">
    <property type="component" value="Unassembled WGS sequence"/>
</dbReference>
<evidence type="ECO:0000256" key="1">
    <source>
        <dbReference type="SAM" id="MobiDB-lite"/>
    </source>
</evidence>
<accession>A0ABV2V770</accession>
<keyword evidence="4" id="KW-1185">Reference proteome</keyword>
<sequence>MDAGVAAVVGAAIGGGLAGLAAFGTSWLSVRTTRLQLKAQESEAARQRRFESLTERRGPRSQAYAEFVAAGQDLIDALYGQEEEFHQQFEGLWENIRKRRSTVAIAGPDAVVMEAGQFADEVRSFRNDLMHSRTRRHPFNEKHRFERRLDSFTKAARTALEDEGHPPAGPTSEEAPQA</sequence>
<keyword evidence="2" id="KW-0812">Transmembrane</keyword>
<dbReference type="RefSeq" id="WP_355400994.1">
    <property type="nucleotide sequence ID" value="NZ_JBEXPZ010000045.1"/>
</dbReference>
<evidence type="ECO:0000256" key="2">
    <source>
        <dbReference type="SAM" id="Phobius"/>
    </source>
</evidence>
<comment type="caution">
    <text evidence="3">The sequence shown here is derived from an EMBL/GenBank/DDBJ whole genome shotgun (WGS) entry which is preliminary data.</text>
</comment>
<feature type="region of interest" description="Disordered" evidence="1">
    <location>
        <begin position="153"/>
        <end position="178"/>
    </location>
</feature>
<name>A0ABV2V770_9ACTN</name>